<comment type="caution">
    <text evidence="4">The sequence shown here is derived from an EMBL/GenBank/DDBJ whole genome shotgun (WGS) entry which is preliminary data.</text>
</comment>
<keyword evidence="2" id="KW-0812">Transmembrane</keyword>
<keyword evidence="2" id="KW-0472">Membrane</keyword>
<dbReference type="Pfam" id="PF03372">
    <property type="entry name" value="Exo_endo_phos"/>
    <property type="match status" value="1"/>
</dbReference>
<protein>
    <recommendedName>
        <fullName evidence="3">Endonuclease/exonuclease/phosphatase domain-containing protein</fullName>
    </recommendedName>
</protein>
<keyword evidence="5" id="KW-1185">Reference proteome</keyword>
<reference evidence="4 5" key="2">
    <citation type="submission" date="2020-03" db="EMBL/GenBank/DDBJ databases">
        <authorList>
            <person name="Ichikawa N."/>
            <person name="Kimura A."/>
            <person name="Kitahashi Y."/>
            <person name="Uohara A."/>
        </authorList>
    </citation>
    <scope>NUCLEOTIDE SEQUENCE [LARGE SCALE GENOMIC DNA]</scope>
    <source>
        <strain evidence="4 5">NBRC 108639</strain>
    </source>
</reference>
<dbReference type="Gene3D" id="3.60.10.10">
    <property type="entry name" value="Endonuclease/exonuclease/phosphatase"/>
    <property type="match status" value="1"/>
</dbReference>
<dbReference type="EMBL" id="BLPF01000002">
    <property type="protein sequence ID" value="GFJ82294.1"/>
    <property type="molecule type" value="Genomic_DNA"/>
</dbReference>
<proteinExistence type="predicted"/>
<feature type="transmembrane region" description="Helical" evidence="2">
    <location>
        <begin position="33"/>
        <end position="51"/>
    </location>
</feature>
<dbReference type="InterPro" id="IPR005135">
    <property type="entry name" value="Endo/exonuclease/phosphatase"/>
</dbReference>
<feature type="domain" description="Endonuclease/exonuclease/phosphatase" evidence="3">
    <location>
        <begin position="204"/>
        <end position="392"/>
    </location>
</feature>
<evidence type="ECO:0000313" key="4">
    <source>
        <dbReference type="EMBL" id="GFJ82294.1"/>
    </source>
</evidence>
<dbReference type="RefSeq" id="WP_173062602.1">
    <property type="nucleotide sequence ID" value="NZ_BAABGO010000016.1"/>
</dbReference>
<dbReference type="GO" id="GO:0003824">
    <property type="term" value="F:catalytic activity"/>
    <property type="evidence" value="ECO:0007669"/>
    <property type="project" value="InterPro"/>
</dbReference>
<feature type="region of interest" description="Disordered" evidence="1">
    <location>
        <begin position="1"/>
        <end position="23"/>
    </location>
</feature>
<evidence type="ECO:0000313" key="5">
    <source>
        <dbReference type="Proteomes" id="UP000482800"/>
    </source>
</evidence>
<organism evidence="4 5">
    <name type="scientific">Phytohabitans houttuyneae</name>
    <dbReference type="NCBI Taxonomy" id="1076126"/>
    <lineage>
        <taxon>Bacteria</taxon>
        <taxon>Bacillati</taxon>
        <taxon>Actinomycetota</taxon>
        <taxon>Actinomycetes</taxon>
        <taxon>Micromonosporales</taxon>
        <taxon>Micromonosporaceae</taxon>
    </lineage>
</organism>
<dbReference type="InterPro" id="IPR036691">
    <property type="entry name" value="Endo/exonu/phosph_ase_sf"/>
</dbReference>
<accession>A0A6V8KER4</accession>
<gene>
    <name evidence="4" type="ORF">Phou_064740</name>
</gene>
<evidence type="ECO:0000256" key="2">
    <source>
        <dbReference type="SAM" id="Phobius"/>
    </source>
</evidence>
<dbReference type="Proteomes" id="UP000482800">
    <property type="component" value="Unassembled WGS sequence"/>
</dbReference>
<reference evidence="4 5" key="1">
    <citation type="submission" date="2020-03" db="EMBL/GenBank/DDBJ databases">
        <title>Whole genome shotgun sequence of Phytohabitans houttuyneae NBRC 108639.</title>
        <authorList>
            <person name="Komaki H."/>
            <person name="Tamura T."/>
        </authorList>
    </citation>
    <scope>NUCLEOTIDE SEQUENCE [LARGE SCALE GENOMIC DNA]</scope>
    <source>
        <strain evidence="4 5">NBRC 108639</strain>
    </source>
</reference>
<feature type="transmembrane region" description="Helical" evidence="2">
    <location>
        <begin position="63"/>
        <end position="83"/>
    </location>
</feature>
<name>A0A6V8KER4_9ACTN</name>
<keyword evidence="2" id="KW-1133">Transmembrane helix</keyword>
<dbReference type="AlphaFoldDB" id="A0A6V8KER4"/>
<evidence type="ECO:0000256" key="1">
    <source>
        <dbReference type="SAM" id="MobiDB-lite"/>
    </source>
</evidence>
<evidence type="ECO:0000259" key="3">
    <source>
        <dbReference type="Pfam" id="PF03372"/>
    </source>
</evidence>
<sequence length="402" mass="44902">MQGQDVVTEVESPPETPATAKPRRRWGTWGTRLAVTACVGWLALVVAHIVLSGRTYVWGQVDLLPPIVFAAMPVLLAGVALIARRVRWRLTVVCAVALLFGASYSGINVATLWYTPPPAGPGAITVVTWNTMYWDQDMISDGEKTTEDFYSFLRGMNADVYMLHEYAHVDFTPADIFSQVQPIDQRERLREAFPGYQVVIVGRNVTLSRFPVVASRGLDSTPWLPEEFRAVPPAMREYAAFYNSQALRTDVRLPDRVVSFYNAHLYQPPSRLLSLSGDRSRGRVETDRFNDSMRKASLRALEADMDGNSQPIVFGGDLNTTPAMGIRRMLPDQLVDHTRALSSLYPTTWAVGGANSERKFGAPLWRIDWLLSTSDVTVHEYEFVDPKGLSDHRPQRAVLSTG</sequence>
<feature type="transmembrane region" description="Helical" evidence="2">
    <location>
        <begin position="90"/>
        <end position="114"/>
    </location>
</feature>
<dbReference type="SUPFAM" id="SSF56219">
    <property type="entry name" value="DNase I-like"/>
    <property type="match status" value="1"/>
</dbReference>